<name>B6ASD6_9BACT</name>
<dbReference type="AlphaFoldDB" id="B6ASD6"/>
<accession>B6ASD6</accession>
<dbReference type="EMBL" id="DS995264">
    <property type="protein sequence ID" value="EDZ37968.1"/>
    <property type="molecule type" value="Genomic_DNA"/>
</dbReference>
<protein>
    <submittedName>
        <fullName evidence="1">Uncharacterized protein</fullName>
    </submittedName>
</protein>
<organism evidence="1">
    <name type="scientific">Leptospirillum sp. Group II '5-way CG'</name>
    <dbReference type="NCBI Taxonomy" id="419541"/>
    <lineage>
        <taxon>Bacteria</taxon>
        <taxon>Pseudomonadati</taxon>
        <taxon>Nitrospirota</taxon>
        <taxon>Nitrospiria</taxon>
        <taxon>Nitrospirales</taxon>
        <taxon>Nitrospiraceae</taxon>
        <taxon>Leptospirillum</taxon>
    </lineage>
</organism>
<gene>
    <name evidence="1" type="ORF">CGL2_10638006</name>
</gene>
<reference evidence="1" key="1">
    <citation type="journal article" date="2004" name="Nature">
        <title>Community structure and metabolism through reconstruction of microbial genomes from the environment.</title>
        <authorList>
            <person name="Tyson G.W."/>
            <person name="Chapman J."/>
            <person name="Hugenholtz P."/>
            <person name="Allen E.E."/>
            <person name="Ram R.J."/>
            <person name="Richardson P.M."/>
            <person name="Solovyev V.V."/>
            <person name="Rubin E.M."/>
            <person name="Rokhsar D.S."/>
            <person name="Banfield J.F."/>
        </authorList>
    </citation>
    <scope>NUCLEOTIDE SEQUENCE [LARGE SCALE GENOMIC DNA]</scope>
</reference>
<sequence>MGENDLLKCLSDFPEITDRKYGKRYQLDQIENLVSHVGKIGKFTWEDFEKIRENDFLVL</sequence>
<evidence type="ECO:0000313" key="1">
    <source>
        <dbReference type="EMBL" id="EDZ37968.1"/>
    </source>
</evidence>
<reference evidence="1" key="2">
    <citation type="journal article" date="2008" name="PLoS Biol.">
        <title>Population genomic analysis of strain variation in Leptospirillum group II bacteria involved in acid mine drainage formation.</title>
        <authorList>
            <person name="Simmons S.L."/>
            <person name="Dibartolo G."/>
            <person name="Denef V.J."/>
            <person name="Goltsman D.S."/>
            <person name="Thelen M.P."/>
            <person name="Banfield J.F."/>
        </authorList>
    </citation>
    <scope>NUCLEOTIDE SEQUENCE [LARGE SCALE GENOMIC DNA]</scope>
</reference>
<proteinExistence type="predicted"/>